<sequence length="189" mass="20666">MLIASGVYDDLKLKQHHVLTLFAPVDKAFAHLPPSFALQLLPYDQKNLVLKAHILPIYYPLNLLLATTSPQQITLANTDFIGSGFTLNISSVKGRISLSTGVVKAVITRTVLDENPIIIFGISKVLIPNEIFGKKFHSPPPPPDVPSPPAVDGKDSDDVSTVMWILGLLSLDIVLAFLLYYSVRLVGRI</sequence>
<dbReference type="InterPro" id="IPR045003">
    <property type="entry name" value="FLA_A"/>
</dbReference>
<dbReference type="Proteomes" id="UP000242715">
    <property type="component" value="Unassembled WGS sequence"/>
</dbReference>
<feature type="domain" description="FAS1" evidence="9">
    <location>
        <begin position="1"/>
        <end position="126"/>
    </location>
</feature>
<dbReference type="Pfam" id="PF02469">
    <property type="entry name" value="Fasciclin"/>
    <property type="match status" value="1"/>
</dbReference>
<comment type="subcellular location">
    <subcellularLocation>
        <location evidence="1">Cell membrane</location>
        <topology evidence="1">Lipid-anchor</topology>
        <topology evidence="1">GPI-anchor</topology>
    </subcellularLocation>
</comment>
<dbReference type="SMART" id="SM00554">
    <property type="entry name" value="FAS1"/>
    <property type="match status" value="1"/>
</dbReference>
<dbReference type="InterPro" id="IPR036378">
    <property type="entry name" value="FAS1_dom_sf"/>
</dbReference>
<keyword evidence="3" id="KW-1003">Cell membrane</keyword>
<proteinExistence type="inferred from homology"/>
<dbReference type="GO" id="GO:0009834">
    <property type="term" value="P:plant-type secondary cell wall biogenesis"/>
    <property type="evidence" value="ECO:0007669"/>
    <property type="project" value="TreeGrafter"/>
</dbReference>
<evidence type="ECO:0000256" key="5">
    <source>
        <dbReference type="ARBA" id="ARBA00022729"/>
    </source>
</evidence>
<comment type="similarity">
    <text evidence="2">Belongs to the fasciclin-like AGP family.</text>
</comment>
<reference evidence="11" key="1">
    <citation type="journal article" date="2017" name="Front. Plant Sci.">
        <title>Climate Clever Clovers: New Paradigm to Reduce the Environmental Footprint of Ruminants by Breeding Low Methanogenic Forages Utilizing Haplotype Variation.</title>
        <authorList>
            <person name="Kaur P."/>
            <person name="Appels R."/>
            <person name="Bayer P.E."/>
            <person name="Keeble-Gagnere G."/>
            <person name="Wang J."/>
            <person name="Hirakawa H."/>
            <person name="Shirasawa K."/>
            <person name="Vercoe P."/>
            <person name="Stefanova K."/>
            <person name="Durmic Z."/>
            <person name="Nichols P."/>
            <person name="Revell C."/>
            <person name="Isobe S.N."/>
            <person name="Edwards D."/>
            <person name="Erskine W."/>
        </authorList>
    </citation>
    <scope>NUCLEOTIDE SEQUENCE [LARGE SCALE GENOMIC DNA]</scope>
    <source>
        <strain evidence="11">cv. Daliak</strain>
    </source>
</reference>
<dbReference type="GO" id="GO:0098552">
    <property type="term" value="C:side of membrane"/>
    <property type="evidence" value="ECO:0007669"/>
    <property type="project" value="UniProtKB-KW"/>
</dbReference>
<evidence type="ECO:0000256" key="3">
    <source>
        <dbReference type="ARBA" id="ARBA00022475"/>
    </source>
</evidence>
<evidence type="ECO:0000256" key="2">
    <source>
        <dbReference type="ARBA" id="ARBA00007843"/>
    </source>
</evidence>
<evidence type="ECO:0000313" key="10">
    <source>
        <dbReference type="EMBL" id="GAU47372.1"/>
    </source>
</evidence>
<dbReference type="GO" id="GO:0005886">
    <property type="term" value="C:plasma membrane"/>
    <property type="evidence" value="ECO:0007669"/>
    <property type="project" value="UniProtKB-SubCell"/>
</dbReference>
<dbReference type="InterPro" id="IPR000782">
    <property type="entry name" value="FAS1_domain"/>
</dbReference>
<keyword evidence="4" id="KW-0325">Glycoprotein</keyword>
<evidence type="ECO:0000259" key="9">
    <source>
        <dbReference type="PROSITE" id="PS50213"/>
    </source>
</evidence>
<gene>
    <name evidence="10" type="ORF">TSUD_403750</name>
</gene>
<dbReference type="EMBL" id="DF974307">
    <property type="protein sequence ID" value="GAU47372.1"/>
    <property type="molecule type" value="Genomic_DNA"/>
</dbReference>
<protein>
    <recommendedName>
        <fullName evidence="9">FAS1 domain-containing protein</fullName>
    </recommendedName>
</protein>
<keyword evidence="4" id="KW-0336">GPI-anchor</keyword>
<dbReference type="PROSITE" id="PS50213">
    <property type="entry name" value="FAS1"/>
    <property type="match status" value="1"/>
</dbReference>
<dbReference type="PANTHER" id="PTHR32077">
    <property type="entry name" value="FASCICLIN-LIKE ARABINOGALACTAN PROTEIN"/>
    <property type="match status" value="1"/>
</dbReference>
<dbReference type="OrthoDB" id="286301at2759"/>
<dbReference type="Gene3D" id="2.30.180.10">
    <property type="entry name" value="FAS1 domain"/>
    <property type="match status" value="1"/>
</dbReference>
<evidence type="ECO:0000256" key="7">
    <source>
        <dbReference type="ARBA" id="ARBA00024686"/>
    </source>
</evidence>
<keyword evidence="6 8" id="KW-0472">Membrane</keyword>
<evidence type="ECO:0000256" key="4">
    <source>
        <dbReference type="ARBA" id="ARBA00022622"/>
    </source>
</evidence>
<evidence type="ECO:0000256" key="1">
    <source>
        <dbReference type="ARBA" id="ARBA00004609"/>
    </source>
</evidence>
<comment type="function">
    <text evidence="7">May be a cell surface adhesion protein.</text>
</comment>
<organism evidence="10 11">
    <name type="scientific">Trifolium subterraneum</name>
    <name type="common">Subterranean clover</name>
    <dbReference type="NCBI Taxonomy" id="3900"/>
    <lineage>
        <taxon>Eukaryota</taxon>
        <taxon>Viridiplantae</taxon>
        <taxon>Streptophyta</taxon>
        <taxon>Embryophyta</taxon>
        <taxon>Tracheophyta</taxon>
        <taxon>Spermatophyta</taxon>
        <taxon>Magnoliopsida</taxon>
        <taxon>eudicotyledons</taxon>
        <taxon>Gunneridae</taxon>
        <taxon>Pentapetalae</taxon>
        <taxon>rosids</taxon>
        <taxon>fabids</taxon>
        <taxon>Fabales</taxon>
        <taxon>Fabaceae</taxon>
        <taxon>Papilionoideae</taxon>
        <taxon>50 kb inversion clade</taxon>
        <taxon>NPAAA clade</taxon>
        <taxon>Hologalegina</taxon>
        <taxon>IRL clade</taxon>
        <taxon>Trifolieae</taxon>
        <taxon>Trifolium</taxon>
    </lineage>
</organism>
<evidence type="ECO:0000313" key="11">
    <source>
        <dbReference type="Proteomes" id="UP000242715"/>
    </source>
</evidence>
<evidence type="ECO:0000256" key="6">
    <source>
        <dbReference type="ARBA" id="ARBA00023136"/>
    </source>
</evidence>
<accession>A0A2Z6PD94</accession>
<feature type="transmembrane region" description="Helical" evidence="8">
    <location>
        <begin position="162"/>
        <end position="183"/>
    </location>
</feature>
<dbReference type="AlphaFoldDB" id="A0A2Z6PD94"/>
<name>A0A2Z6PD94_TRISU</name>
<evidence type="ECO:0000256" key="8">
    <source>
        <dbReference type="SAM" id="Phobius"/>
    </source>
</evidence>
<keyword evidence="8" id="KW-1133">Transmembrane helix</keyword>
<keyword evidence="8" id="KW-0812">Transmembrane</keyword>
<dbReference type="PANTHER" id="PTHR32077:SF86">
    <property type="entry name" value="FAS1 DOMAIN-CONTAINING PROTEIN SELMODRAFT_448915"/>
    <property type="match status" value="1"/>
</dbReference>
<keyword evidence="11" id="KW-1185">Reference proteome</keyword>
<keyword evidence="4" id="KW-0449">Lipoprotein</keyword>
<dbReference type="SUPFAM" id="SSF82153">
    <property type="entry name" value="FAS1 domain"/>
    <property type="match status" value="1"/>
</dbReference>
<keyword evidence="5" id="KW-0732">Signal</keyword>